<keyword evidence="3" id="KW-1185">Reference proteome</keyword>
<accession>A0AAV7W5Y7</accession>
<feature type="region of interest" description="Disordered" evidence="1">
    <location>
        <begin position="75"/>
        <end position="97"/>
    </location>
</feature>
<gene>
    <name evidence="2" type="ORF">NDU88_002925</name>
</gene>
<feature type="region of interest" description="Disordered" evidence="1">
    <location>
        <begin position="144"/>
        <end position="174"/>
    </location>
</feature>
<proteinExistence type="predicted"/>
<feature type="compositionally biased region" description="Basic and acidic residues" evidence="1">
    <location>
        <begin position="328"/>
        <end position="346"/>
    </location>
</feature>
<reference evidence="2" key="1">
    <citation type="journal article" date="2022" name="bioRxiv">
        <title>Sequencing and chromosome-scale assembly of the giantPleurodeles waltlgenome.</title>
        <authorList>
            <person name="Brown T."/>
            <person name="Elewa A."/>
            <person name="Iarovenko S."/>
            <person name="Subramanian E."/>
            <person name="Araus A.J."/>
            <person name="Petzold A."/>
            <person name="Susuki M."/>
            <person name="Suzuki K.-i.T."/>
            <person name="Hayashi T."/>
            <person name="Toyoda A."/>
            <person name="Oliveira C."/>
            <person name="Osipova E."/>
            <person name="Leigh N.D."/>
            <person name="Simon A."/>
            <person name="Yun M.H."/>
        </authorList>
    </citation>
    <scope>NUCLEOTIDE SEQUENCE</scope>
    <source>
        <strain evidence="2">20211129_DDA</strain>
        <tissue evidence="2">Liver</tissue>
    </source>
</reference>
<evidence type="ECO:0000256" key="1">
    <source>
        <dbReference type="SAM" id="MobiDB-lite"/>
    </source>
</evidence>
<evidence type="ECO:0000313" key="2">
    <source>
        <dbReference type="EMBL" id="KAJ1207534.1"/>
    </source>
</evidence>
<dbReference type="EMBL" id="JANPWB010000002">
    <property type="protein sequence ID" value="KAJ1207534.1"/>
    <property type="molecule type" value="Genomic_DNA"/>
</dbReference>
<name>A0AAV7W5Y7_PLEWA</name>
<dbReference type="AlphaFoldDB" id="A0AAV7W5Y7"/>
<comment type="caution">
    <text evidence="2">The sequence shown here is derived from an EMBL/GenBank/DDBJ whole genome shotgun (WGS) entry which is preliminary data.</text>
</comment>
<protein>
    <submittedName>
        <fullName evidence="2">Uncharacterized protein</fullName>
    </submittedName>
</protein>
<feature type="region of interest" description="Disordered" evidence="1">
    <location>
        <begin position="281"/>
        <end position="346"/>
    </location>
</feature>
<dbReference type="Proteomes" id="UP001066276">
    <property type="component" value="Chromosome 1_2"/>
</dbReference>
<feature type="compositionally biased region" description="Low complexity" evidence="1">
    <location>
        <begin position="156"/>
        <end position="172"/>
    </location>
</feature>
<evidence type="ECO:0000313" key="3">
    <source>
        <dbReference type="Proteomes" id="UP001066276"/>
    </source>
</evidence>
<sequence>MAQGKGDGVRLGVGRLEWALHPRPAGALTRCPVTASPARGPSGRLADPGLLAPCGGTHPPALTGEGVLRLGRQAAQSRPPNRPCPDRPEFGLDSASAPRQERFSWSFTQGWSRTEKPVGLGGARVLPGLSPPYPGLGVLPLGGCLPPSRSPGERPGGLSPDHPTPSLSTSLPAPGAHFPRLLSPHVVGAYRTLEGRQKLELAGRPGRPAIWSPGRRAIWSPVPATRWPGMTRAGRQASRPLTAAGSALALGGASQGQLASPAALAARGGISRSGHLVAPPTCEGSWDTPRPCTLRRRAGGGRPPCRAARGGGGLPRARACSPSPPARRQRDAGGRPRTETKAWLRG</sequence>
<organism evidence="2 3">
    <name type="scientific">Pleurodeles waltl</name>
    <name type="common">Iberian ribbed newt</name>
    <dbReference type="NCBI Taxonomy" id="8319"/>
    <lineage>
        <taxon>Eukaryota</taxon>
        <taxon>Metazoa</taxon>
        <taxon>Chordata</taxon>
        <taxon>Craniata</taxon>
        <taxon>Vertebrata</taxon>
        <taxon>Euteleostomi</taxon>
        <taxon>Amphibia</taxon>
        <taxon>Batrachia</taxon>
        <taxon>Caudata</taxon>
        <taxon>Salamandroidea</taxon>
        <taxon>Salamandridae</taxon>
        <taxon>Pleurodelinae</taxon>
        <taxon>Pleurodeles</taxon>
    </lineage>
</organism>